<evidence type="ECO:0000313" key="1">
    <source>
        <dbReference type="EMBL" id="RWX00938.1"/>
    </source>
</evidence>
<dbReference type="RefSeq" id="WP_128389420.1">
    <property type="nucleotide sequence ID" value="NZ_SBII01000004.1"/>
</dbReference>
<keyword evidence="2" id="KW-1185">Reference proteome</keyword>
<protein>
    <submittedName>
        <fullName evidence="1">Uncharacterized protein</fullName>
    </submittedName>
</protein>
<name>A0A3S3R0S2_9FLAO</name>
<dbReference type="AlphaFoldDB" id="A0A3S3R0S2"/>
<proteinExistence type="predicted"/>
<sequence length="167" mass="19371">MTLAFSTQLSGKPTYFVEKICKSLREHCLSLRPTAMATEIIHLSIYHKCKPKNHTIRVDKKDRWKVGTLIHFVINNRTKNRIQFASVVSVESIQKIDIHYIPLTRPLGEFRPCVKIDNKLIFGMDGYDDGTMTALAHNDGFDSIEDFFAYFNTDFKGKIIHWTDLKY</sequence>
<evidence type="ECO:0000313" key="2">
    <source>
        <dbReference type="Proteomes" id="UP000287527"/>
    </source>
</evidence>
<comment type="caution">
    <text evidence="1">The sequence shown here is derived from an EMBL/GenBank/DDBJ whole genome shotgun (WGS) entry which is preliminary data.</text>
</comment>
<reference evidence="1 2" key="1">
    <citation type="submission" date="2019-01" db="EMBL/GenBank/DDBJ databases">
        <title>Flavobacterium sp. nov.,isolated from freshwater.</title>
        <authorList>
            <person name="Zhang R."/>
            <person name="Du Z.-J."/>
        </authorList>
    </citation>
    <scope>NUCLEOTIDE SEQUENCE [LARGE SCALE GENOMIC DNA]</scope>
    <source>
        <strain evidence="1 2">1E403</strain>
    </source>
</reference>
<organism evidence="1 2">
    <name type="scientific">Flavobacterium cerinum</name>
    <dbReference type="NCBI Taxonomy" id="2502784"/>
    <lineage>
        <taxon>Bacteria</taxon>
        <taxon>Pseudomonadati</taxon>
        <taxon>Bacteroidota</taxon>
        <taxon>Flavobacteriia</taxon>
        <taxon>Flavobacteriales</taxon>
        <taxon>Flavobacteriaceae</taxon>
        <taxon>Flavobacterium</taxon>
    </lineage>
</organism>
<accession>A0A3S3R0S2</accession>
<dbReference type="EMBL" id="SBII01000004">
    <property type="protein sequence ID" value="RWX00938.1"/>
    <property type="molecule type" value="Genomic_DNA"/>
</dbReference>
<gene>
    <name evidence="1" type="ORF">EPI11_07910</name>
</gene>
<dbReference type="Proteomes" id="UP000287527">
    <property type="component" value="Unassembled WGS sequence"/>
</dbReference>
<dbReference type="OrthoDB" id="883020at2"/>